<gene>
    <name evidence="1" type="ORF">G5C65_28440</name>
</gene>
<dbReference type="SUPFAM" id="SSF53474">
    <property type="entry name" value="alpha/beta-Hydrolases"/>
    <property type="match status" value="1"/>
</dbReference>
<dbReference type="GO" id="GO:0016787">
    <property type="term" value="F:hydrolase activity"/>
    <property type="evidence" value="ECO:0007669"/>
    <property type="project" value="UniProtKB-KW"/>
</dbReference>
<feature type="non-terminal residue" evidence="1">
    <location>
        <position position="1"/>
    </location>
</feature>
<evidence type="ECO:0000313" key="2">
    <source>
        <dbReference type="Proteomes" id="UP000477722"/>
    </source>
</evidence>
<organism evidence="1 2">
    <name type="scientific">Streptomyces boncukensis</name>
    <dbReference type="NCBI Taxonomy" id="2711219"/>
    <lineage>
        <taxon>Bacteria</taxon>
        <taxon>Bacillati</taxon>
        <taxon>Actinomycetota</taxon>
        <taxon>Actinomycetes</taxon>
        <taxon>Kitasatosporales</taxon>
        <taxon>Streptomycetaceae</taxon>
        <taxon>Streptomyces</taxon>
    </lineage>
</organism>
<protein>
    <submittedName>
        <fullName evidence="1">Alpha/beta hydrolase</fullName>
    </submittedName>
</protein>
<dbReference type="Proteomes" id="UP000477722">
    <property type="component" value="Unassembled WGS sequence"/>
</dbReference>
<comment type="caution">
    <text evidence="1">The sequence shown here is derived from an EMBL/GenBank/DDBJ whole genome shotgun (WGS) entry which is preliminary data.</text>
</comment>
<reference evidence="1 2" key="1">
    <citation type="submission" date="2020-02" db="EMBL/GenBank/DDBJ databases">
        <title>Whole-genome analyses of novel actinobacteria.</title>
        <authorList>
            <person name="Sahin N."/>
            <person name="Tatar D."/>
        </authorList>
    </citation>
    <scope>NUCLEOTIDE SEQUENCE [LARGE SCALE GENOMIC DNA]</scope>
    <source>
        <strain evidence="1 2">SB3404</strain>
    </source>
</reference>
<keyword evidence="1" id="KW-0378">Hydrolase</keyword>
<dbReference type="Gene3D" id="3.40.50.1820">
    <property type="entry name" value="alpha/beta hydrolase"/>
    <property type="match status" value="1"/>
</dbReference>
<dbReference type="EMBL" id="JAAKZZ010000415">
    <property type="protein sequence ID" value="NGO72208.1"/>
    <property type="molecule type" value="Genomic_DNA"/>
</dbReference>
<dbReference type="InterPro" id="IPR029058">
    <property type="entry name" value="AB_hydrolase_fold"/>
</dbReference>
<accession>A0A6G4X490</accession>
<proteinExistence type="predicted"/>
<dbReference type="RefSeq" id="WP_420903369.1">
    <property type="nucleotide sequence ID" value="NZ_JAAKZZ010000415.1"/>
</dbReference>
<dbReference type="AlphaFoldDB" id="A0A6G4X490"/>
<sequence length="70" mass="7896">RMQDADPMRLLPRIPVEILHGTADTDVPVELSRRYANNWGARLHLLPGVGHFAALTPRTPSFEVLLARLR</sequence>
<name>A0A6G4X490_9ACTN</name>
<keyword evidence="2" id="KW-1185">Reference proteome</keyword>
<evidence type="ECO:0000313" key="1">
    <source>
        <dbReference type="EMBL" id="NGO72208.1"/>
    </source>
</evidence>